<organism evidence="4 7">
    <name type="scientific">Phascolarctobacterium faecium</name>
    <dbReference type="NCBI Taxonomy" id="33025"/>
    <lineage>
        <taxon>Bacteria</taxon>
        <taxon>Bacillati</taxon>
        <taxon>Bacillota</taxon>
        <taxon>Negativicutes</taxon>
        <taxon>Acidaminococcales</taxon>
        <taxon>Acidaminococcaceae</taxon>
        <taxon>Phascolarctobacterium</taxon>
    </lineage>
</organism>
<evidence type="ECO:0000313" key="4">
    <source>
        <dbReference type="EMBL" id="MTT75518.1"/>
    </source>
</evidence>
<name>A0A7X2XG82_9FIRM</name>
<dbReference type="EMBL" id="WNBM01000002">
    <property type="protein sequence ID" value="MTT75518.1"/>
    <property type="molecule type" value="Genomic_DNA"/>
</dbReference>
<dbReference type="PANTHER" id="PTHR42994">
    <property type="entry name" value="PEPTIDASE T"/>
    <property type="match status" value="1"/>
</dbReference>
<evidence type="ECO:0000313" key="6">
    <source>
        <dbReference type="Proteomes" id="UP000443070"/>
    </source>
</evidence>
<keyword evidence="2" id="KW-0862">Zinc</keyword>
<dbReference type="SUPFAM" id="SSF53187">
    <property type="entry name" value="Zn-dependent exopeptidases"/>
    <property type="match status" value="1"/>
</dbReference>
<evidence type="ECO:0000256" key="1">
    <source>
        <dbReference type="ARBA" id="ARBA00001947"/>
    </source>
</evidence>
<keyword evidence="6" id="KW-1185">Reference proteome</keyword>
<dbReference type="InterPro" id="IPR010162">
    <property type="entry name" value="PepT-like"/>
</dbReference>
<gene>
    <name evidence="4" type="ORF">GMD11_04420</name>
    <name evidence="5" type="ORF">GMD18_04065</name>
</gene>
<proteinExistence type="predicted"/>
<dbReference type="PANTHER" id="PTHR42994:SF2">
    <property type="entry name" value="PEPTIDASE"/>
    <property type="match status" value="1"/>
</dbReference>
<dbReference type="EMBL" id="WNBW01000002">
    <property type="protein sequence ID" value="MTU03580.1"/>
    <property type="molecule type" value="Genomic_DNA"/>
</dbReference>
<dbReference type="Pfam" id="PF07687">
    <property type="entry name" value="M20_dimer"/>
    <property type="match status" value="1"/>
</dbReference>
<dbReference type="Gene3D" id="3.40.630.10">
    <property type="entry name" value="Zn peptidases"/>
    <property type="match status" value="1"/>
</dbReference>
<accession>A0A7X2XG82</accession>
<dbReference type="Pfam" id="PF01546">
    <property type="entry name" value="Peptidase_M20"/>
    <property type="match status" value="1"/>
</dbReference>
<keyword evidence="4" id="KW-0378">Hydrolase</keyword>
<dbReference type="InterPro" id="IPR011650">
    <property type="entry name" value="Peptidase_M20_dimer"/>
</dbReference>
<dbReference type="InterPro" id="IPR036264">
    <property type="entry name" value="Bact_exopeptidase_dim_dom"/>
</dbReference>
<dbReference type="SUPFAM" id="SSF55031">
    <property type="entry name" value="Bacterial exopeptidase dimerisation domain"/>
    <property type="match status" value="1"/>
</dbReference>
<evidence type="ECO:0000313" key="5">
    <source>
        <dbReference type="EMBL" id="MTU03580.1"/>
    </source>
</evidence>
<comment type="caution">
    <text evidence="4">The sequence shown here is derived from an EMBL/GenBank/DDBJ whole genome shotgun (WGS) entry which is preliminary data.</text>
</comment>
<dbReference type="Proteomes" id="UP000443070">
    <property type="component" value="Unassembled WGS sequence"/>
</dbReference>
<dbReference type="Proteomes" id="UP000484547">
    <property type="component" value="Unassembled WGS sequence"/>
</dbReference>
<dbReference type="NCBIfam" id="TIGR01883">
    <property type="entry name" value="PepT-like"/>
    <property type="match status" value="1"/>
</dbReference>
<feature type="domain" description="Peptidase M20 dimerisation" evidence="3">
    <location>
        <begin position="180"/>
        <end position="270"/>
    </location>
</feature>
<evidence type="ECO:0000259" key="3">
    <source>
        <dbReference type="Pfam" id="PF07687"/>
    </source>
</evidence>
<dbReference type="InterPro" id="IPR002933">
    <property type="entry name" value="Peptidase_M20"/>
</dbReference>
<dbReference type="AlphaFoldDB" id="A0A7X2XG82"/>
<dbReference type="RefSeq" id="WP_155163762.1">
    <property type="nucleotide sequence ID" value="NZ_CAUDCT010000007.1"/>
</dbReference>
<evidence type="ECO:0000256" key="2">
    <source>
        <dbReference type="ARBA" id="ARBA00022833"/>
    </source>
</evidence>
<dbReference type="OrthoDB" id="9776600at2"/>
<dbReference type="Gene3D" id="3.30.70.360">
    <property type="match status" value="1"/>
</dbReference>
<evidence type="ECO:0000313" key="7">
    <source>
        <dbReference type="Proteomes" id="UP000484547"/>
    </source>
</evidence>
<comment type="cofactor">
    <cofactor evidence="1">
        <name>Zn(2+)</name>
        <dbReference type="ChEBI" id="CHEBI:29105"/>
    </cofactor>
</comment>
<dbReference type="GO" id="GO:0016787">
    <property type="term" value="F:hydrolase activity"/>
    <property type="evidence" value="ECO:0007669"/>
    <property type="project" value="UniProtKB-KW"/>
</dbReference>
<protein>
    <submittedName>
        <fullName evidence="4">M20/M25/M40 family metallo-hydrolase</fullName>
    </submittedName>
</protein>
<sequence>MAEANKERIFDEFVELVSVPCHTLKERQVFELLQQKLKDLGFVTQEDDAGKELGGECGNLWGWLPGNKVGAKRVLLTAHMDCVEPCEGIKVVKKDGKILSDGTTILGSDDKSGVVAILEAVRMLQETKAEHGDIQVLFTIAEEGGVNGSRCMDKSLLHADVGYALDSEGHPGEIVTAAPGQDRVHFKVHGKTAHGGLAPEKGINAILVAAKALAGVEKYARIDEETTCNIGVIHGGLATNIVPDLVEIQSDVRSRNLDKLAAQRDYLVNTVTAGVVANGGKVDVEIIHKYQPFDLSHDSDVVTLALESCKANGFTPDVTVTGGGSDANFINAYGVPCVILGTGMSEVHTVDEFILEEDLYNSVLMVYGILQAAAK</sequence>
<reference evidence="6 7" key="1">
    <citation type="journal article" date="2019" name="Nat. Med.">
        <title>A library of human gut bacterial isolates paired with longitudinal multiomics data enables mechanistic microbiome research.</title>
        <authorList>
            <person name="Poyet M."/>
            <person name="Groussin M."/>
            <person name="Gibbons S.M."/>
            <person name="Avila-Pacheco J."/>
            <person name="Jiang X."/>
            <person name="Kearney S.M."/>
            <person name="Perrotta A.R."/>
            <person name="Berdy B."/>
            <person name="Zhao S."/>
            <person name="Lieberman T.D."/>
            <person name="Swanson P.K."/>
            <person name="Smith M."/>
            <person name="Roesemann S."/>
            <person name="Alexander J.E."/>
            <person name="Rich S.A."/>
            <person name="Livny J."/>
            <person name="Vlamakis H."/>
            <person name="Clish C."/>
            <person name="Bullock K."/>
            <person name="Deik A."/>
            <person name="Scott J."/>
            <person name="Pierce K.A."/>
            <person name="Xavier R.J."/>
            <person name="Alm E.J."/>
        </authorList>
    </citation>
    <scope>NUCLEOTIDE SEQUENCE [LARGE SCALE GENOMIC DNA]</scope>
    <source>
        <strain evidence="4 7">BIOML-A13</strain>
        <strain evidence="5 6">BIOML-A3</strain>
    </source>
</reference>